<keyword evidence="1" id="KW-1133">Transmembrane helix</keyword>
<dbReference type="Proteomes" id="UP001295684">
    <property type="component" value="Unassembled WGS sequence"/>
</dbReference>
<protein>
    <submittedName>
        <fullName evidence="2">Uncharacterized protein</fullName>
    </submittedName>
</protein>
<evidence type="ECO:0000256" key="1">
    <source>
        <dbReference type="SAM" id="Phobius"/>
    </source>
</evidence>
<comment type="caution">
    <text evidence="2">The sequence shown here is derived from an EMBL/GenBank/DDBJ whole genome shotgun (WGS) entry which is preliminary data.</text>
</comment>
<accession>A0AAD1UDT6</accession>
<sequence length="74" mass="8259">MGNFELGYTSNIVSVLWDFTPCIFNFHPPRRRWINTGANIIFPLSAGIGAGIAWILVKRGKRKGLMLSAVIIQL</sequence>
<evidence type="ECO:0000313" key="3">
    <source>
        <dbReference type="Proteomes" id="UP001295684"/>
    </source>
</evidence>
<reference evidence="2" key="1">
    <citation type="submission" date="2023-07" db="EMBL/GenBank/DDBJ databases">
        <authorList>
            <consortium name="AG Swart"/>
            <person name="Singh M."/>
            <person name="Singh A."/>
            <person name="Seah K."/>
            <person name="Emmerich C."/>
        </authorList>
    </citation>
    <scope>NUCLEOTIDE SEQUENCE</scope>
    <source>
        <strain evidence="2">DP1</strain>
    </source>
</reference>
<feature type="transmembrane region" description="Helical" evidence="1">
    <location>
        <begin position="40"/>
        <end position="57"/>
    </location>
</feature>
<keyword evidence="1" id="KW-0812">Transmembrane</keyword>
<keyword evidence="3" id="KW-1185">Reference proteome</keyword>
<keyword evidence="1" id="KW-0472">Membrane</keyword>
<organism evidence="2 3">
    <name type="scientific">Euplotes crassus</name>
    <dbReference type="NCBI Taxonomy" id="5936"/>
    <lineage>
        <taxon>Eukaryota</taxon>
        <taxon>Sar</taxon>
        <taxon>Alveolata</taxon>
        <taxon>Ciliophora</taxon>
        <taxon>Intramacronucleata</taxon>
        <taxon>Spirotrichea</taxon>
        <taxon>Hypotrichia</taxon>
        <taxon>Euplotida</taxon>
        <taxon>Euplotidae</taxon>
        <taxon>Moneuplotes</taxon>
    </lineage>
</organism>
<dbReference type="EMBL" id="CAMPGE010006129">
    <property type="protein sequence ID" value="CAI2364974.1"/>
    <property type="molecule type" value="Genomic_DNA"/>
</dbReference>
<gene>
    <name evidence="2" type="ORF">ECRASSUSDP1_LOCUS6324</name>
</gene>
<proteinExistence type="predicted"/>
<name>A0AAD1UDT6_EUPCR</name>
<evidence type="ECO:0000313" key="2">
    <source>
        <dbReference type="EMBL" id="CAI2364974.1"/>
    </source>
</evidence>
<dbReference type="AlphaFoldDB" id="A0AAD1UDT6"/>